<accession>A0A1V9FS76</accession>
<proteinExistence type="predicted"/>
<comment type="caution">
    <text evidence="1">The sequence shown here is derived from an EMBL/GenBank/DDBJ whole genome shotgun (WGS) entry which is preliminary data.</text>
</comment>
<dbReference type="AlphaFoldDB" id="A0A1V9FS76"/>
<protein>
    <submittedName>
        <fullName evidence="1">Uncharacterized protein</fullName>
    </submittedName>
</protein>
<gene>
    <name evidence="1" type="ORF">A3860_05630</name>
</gene>
<dbReference type="STRING" id="1703345.A3860_05630"/>
<evidence type="ECO:0000313" key="1">
    <source>
        <dbReference type="EMBL" id="OQP61193.1"/>
    </source>
</evidence>
<sequence length="159" mass="17935">MYLTFQPKINNKMLYMKNAILYLSLILVFCSCASGVNKKVHLREYAFNDSGLKVITARLNDRSGTMSTLYGNSAAFDWSMGKNTSRIGGEVYKLVTYKQQDHAFWYGSRINGKVIQVETLQLKQQAGRIVPVYTIEYPGPADTLASINYMMNATAAYFP</sequence>
<dbReference type="Proteomes" id="UP000192796">
    <property type="component" value="Unassembled WGS sequence"/>
</dbReference>
<keyword evidence="2" id="KW-1185">Reference proteome</keyword>
<organism evidence="1 2">
    <name type="scientific">Niastella vici</name>
    <dbReference type="NCBI Taxonomy" id="1703345"/>
    <lineage>
        <taxon>Bacteria</taxon>
        <taxon>Pseudomonadati</taxon>
        <taxon>Bacteroidota</taxon>
        <taxon>Chitinophagia</taxon>
        <taxon>Chitinophagales</taxon>
        <taxon>Chitinophagaceae</taxon>
        <taxon>Niastella</taxon>
    </lineage>
</organism>
<evidence type="ECO:0000313" key="2">
    <source>
        <dbReference type="Proteomes" id="UP000192796"/>
    </source>
</evidence>
<dbReference type="EMBL" id="LVYD01000058">
    <property type="protein sequence ID" value="OQP61193.1"/>
    <property type="molecule type" value="Genomic_DNA"/>
</dbReference>
<name>A0A1V9FS76_9BACT</name>
<reference evidence="1 2" key="1">
    <citation type="submission" date="2016-03" db="EMBL/GenBank/DDBJ databases">
        <title>Niastella vici sp. nov., isolated from farmland soil.</title>
        <authorList>
            <person name="Chen L."/>
            <person name="Wang D."/>
            <person name="Yang S."/>
            <person name="Wang G."/>
        </authorList>
    </citation>
    <scope>NUCLEOTIDE SEQUENCE [LARGE SCALE GENOMIC DNA]</scope>
    <source>
        <strain evidence="1 2">DJ57</strain>
    </source>
</reference>